<dbReference type="RefSeq" id="WP_093358553.1">
    <property type="nucleotide sequence ID" value="NZ_FNVB01000003.1"/>
</dbReference>
<accession>A0A1I2GV04</accession>
<dbReference type="InterPro" id="IPR016181">
    <property type="entry name" value="Acyl_CoA_acyltransferase"/>
</dbReference>
<keyword evidence="1 4" id="KW-0808">Transferase</keyword>
<dbReference type="InterPro" id="IPR000182">
    <property type="entry name" value="GNAT_dom"/>
</dbReference>
<keyword evidence="2" id="KW-0012">Acyltransferase</keyword>
<reference evidence="6 7" key="1">
    <citation type="submission" date="2016-10" db="EMBL/GenBank/DDBJ databases">
        <authorList>
            <person name="Varghese N."/>
            <person name="Submissions S."/>
        </authorList>
    </citation>
    <scope>NUCLEOTIDE SEQUENCE [LARGE SCALE GENOMIC DNA]</scope>
    <source>
        <strain evidence="7">ATCC 20501</strain>
        <strain evidence="5 6">CGMCC 4.3529</strain>
    </source>
</reference>
<feature type="domain" description="N-acetyltransferase" evidence="3">
    <location>
        <begin position="1"/>
        <end position="150"/>
    </location>
</feature>
<dbReference type="GO" id="GO:0016747">
    <property type="term" value="F:acyltransferase activity, transferring groups other than amino-acyl groups"/>
    <property type="evidence" value="ECO:0007669"/>
    <property type="project" value="InterPro"/>
</dbReference>
<evidence type="ECO:0000313" key="5">
    <source>
        <dbReference type="EMBL" id="SFF20899.1"/>
    </source>
</evidence>
<name>A0A1H5ZK90_9PSEU</name>
<evidence type="ECO:0000313" key="4">
    <source>
        <dbReference type="EMBL" id="SEG36938.1"/>
    </source>
</evidence>
<dbReference type="Pfam" id="PF13673">
    <property type="entry name" value="Acetyltransf_10"/>
    <property type="match status" value="1"/>
</dbReference>
<dbReference type="Gene3D" id="3.40.630.30">
    <property type="match status" value="1"/>
</dbReference>
<evidence type="ECO:0000259" key="3">
    <source>
        <dbReference type="PROSITE" id="PS51186"/>
    </source>
</evidence>
<dbReference type="Proteomes" id="UP000236729">
    <property type="component" value="Unassembled WGS sequence"/>
</dbReference>
<dbReference type="SUPFAM" id="SSF55729">
    <property type="entry name" value="Acyl-CoA N-acyltransferases (Nat)"/>
    <property type="match status" value="1"/>
</dbReference>
<evidence type="ECO:0000313" key="7">
    <source>
        <dbReference type="Proteomes" id="UP000236729"/>
    </source>
</evidence>
<proteinExistence type="predicted"/>
<reference evidence="4" key="2">
    <citation type="submission" date="2016-10" db="EMBL/GenBank/DDBJ databases">
        <authorList>
            <person name="de Groot N.N."/>
        </authorList>
    </citation>
    <scope>NUCLEOTIDE SEQUENCE [LARGE SCALE GENOMIC DNA]</scope>
    <source>
        <strain evidence="4">ATCC 20501</strain>
    </source>
</reference>
<protein>
    <submittedName>
        <fullName evidence="5">Acetyltransferase (GNAT) domain-containing protein</fullName>
    </submittedName>
    <submittedName>
        <fullName evidence="4">Acetyltransferase (GNAT) family protein</fullName>
    </submittedName>
</protein>
<dbReference type="EMBL" id="FOME01000022">
    <property type="protein sequence ID" value="SFF20899.1"/>
    <property type="molecule type" value="Genomic_DNA"/>
</dbReference>
<evidence type="ECO:0000256" key="2">
    <source>
        <dbReference type="ARBA" id="ARBA00023315"/>
    </source>
</evidence>
<dbReference type="EMBL" id="FNVB01000003">
    <property type="protein sequence ID" value="SEG36938.1"/>
    <property type="molecule type" value="Genomic_DNA"/>
</dbReference>
<dbReference type="PROSITE" id="PS51186">
    <property type="entry name" value="GNAT"/>
    <property type="match status" value="1"/>
</dbReference>
<keyword evidence="6" id="KW-1185">Reference proteome</keyword>
<organism evidence="4 7">
    <name type="scientific">Saccharopolyspora kobensis</name>
    <dbReference type="NCBI Taxonomy" id="146035"/>
    <lineage>
        <taxon>Bacteria</taxon>
        <taxon>Bacillati</taxon>
        <taxon>Actinomycetota</taxon>
        <taxon>Actinomycetes</taxon>
        <taxon>Pseudonocardiales</taxon>
        <taxon>Pseudonocardiaceae</taxon>
        <taxon>Saccharopolyspora</taxon>
    </lineage>
</organism>
<dbReference type="CDD" id="cd04301">
    <property type="entry name" value="NAT_SF"/>
    <property type="match status" value="1"/>
</dbReference>
<dbReference type="PANTHER" id="PTHR43877">
    <property type="entry name" value="AMINOALKYLPHOSPHONATE N-ACETYLTRANSFERASE-RELATED-RELATED"/>
    <property type="match status" value="1"/>
</dbReference>
<dbReference type="InterPro" id="IPR050832">
    <property type="entry name" value="Bact_Acetyltransf"/>
</dbReference>
<accession>A0A1H5ZK90</accession>
<gene>
    <name evidence="4" type="ORF">SAMN02982929_01868</name>
    <name evidence="5" type="ORF">SAMN05216506_12225</name>
</gene>
<evidence type="ECO:0000256" key="1">
    <source>
        <dbReference type="ARBA" id="ARBA00022679"/>
    </source>
</evidence>
<dbReference type="AlphaFoldDB" id="A0A1H5ZK90"/>
<dbReference type="Proteomes" id="UP000199690">
    <property type="component" value="Unassembled WGS sequence"/>
</dbReference>
<dbReference type="SMR" id="A0A1H5ZK90"/>
<evidence type="ECO:0000313" key="6">
    <source>
        <dbReference type="Proteomes" id="UP000199690"/>
    </source>
</evidence>
<dbReference type="PANTHER" id="PTHR43877:SF1">
    <property type="entry name" value="ACETYLTRANSFERASE"/>
    <property type="match status" value="1"/>
</dbReference>
<sequence>MLIRAAIPDEATALSDLALRSKAHWGYDEAFLEACRAELVLRPDDLAEQRATVAQVGDRVVGFYALAGRAPEGELTCLFIEPDHIGTGVGSRLWAHAVAAARALGLQRFTIDADPFAEGFYRKLGAVRVGVTPSESIPGRELPRLIYRLD</sequence>